<dbReference type="EMBL" id="JAENGZ010000776">
    <property type="protein sequence ID" value="KAG6954056.1"/>
    <property type="molecule type" value="Genomic_DNA"/>
</dbReference>
<name>A0A8T1U327_9STRA</name>
<accession>A0A8T1U327</accession>
<evidence type="ECO:0000313" key="1">
    <source>
        <dbReference type="EMBL" id="KAG6954056.1"/>
    </source>
</evidence>
<dbReference type="AlphaFoldDB" id="A0A8T1U327"/>
<sequence>MMPLTSHERWIWMIYALCCGGSDVYIPRLSLSRATLTVADVSAIQAVLRTSYPQPKYDLGSSPEYGFVEILEGTGVRLGGTEDNITLVGSSTYRCRACFDPANSESVEVIVPGYGLCKTRLKDPIRFIPDLESSCVERKQYCDRLDLCFDAIENIGMVMDLLKLPFSGLSELSLRHYEAIQIQVDLSVLAAVCPALHELRIQNFNVVVSTHSEALQTGLLKLFGLTQRKRYRTWCCASKTPPFR</sequence>
<gene>
    <name evidence="1" type="ORF">JG687_00012031</name>
</gene>
<dbReference type="VEuPathDB" id="FungiDB:PC110_g22039"/>
<proteinExistence type="predicted"/>
<dbReference type="OrthoDB" id="129788at2759"/>
<dbReference type="Proteomes" id="UP000688947">
    <property type="component" value="Unassembled WGS sequence"/>
</dbReference>
<evidence type="ECO:0000313" key="2">
    <source>
        <dbReference type="Proteomes" id="UP000688947"/>
    </source>
</evidence>
<organism evidence="1 2">
    <name type="scientific">Phytophthora cactorum</name>
    <dbReference type="NCBI Taxonomy" id="29920"/>
    <lineage>
        <taxon>Eukaryota</taxon>
        <taxon>Sar</taxon>
        <taxon>Stramenopiles</taxon>
        <taxon>Oomycota</taxon>
        <taxon>Peronosporomycetes</taxon>
        <taxon>Peronosporales</taxon>
        <taxon>Peronosporaceae</taxon>
        <taxon>Phytophthora</taxon>
    </lineage>
</organism>
<reference evidence="1" key="1">
    <citation type="submission" date="2021-01" db="EMBL/GenBank/DDBJ databases">
        <title>Phytophthora aleatoria, a newly-described species from Pinus radiata is distinct from Phytophthora cactorum isolates based on comparative genomics.</title>
        <authorList>
            <person name="Mcdougal R."/>
            <person name="Panda P."/>
            <person name="Williams N."/>
            <person name="Studholme D.J."/>
        </authorList>
    </citation>
    <scope>NUCLEOTIDE SEQUENCE</scope>
    <source>
        <strain evidence="1">NZFS 3830</strain>
    </source>
</reference>
<comment type="caution">
    <text evidence="1">The sequence shown here is derived from an EMBL/GenBank/DDBJ whole genome shotgun (WGS) entry which is preliminary data.</text>
</comment>
<protein>
    <submittedName>
        <fullName evidence="1">Uncharacterized protein</fullName>
    </submittedName>
</protein>